<feature type="transmembrane region" description="Helical" evidence="1">
    <location>
        <begin position="82"/>
        <end position="99"/>
    </location>
</feature>
<evidence type="ECO:0000313" key="3">
    <source>
        <dbReference type="Proteomes" id="UP000249393"/>
    </source>
</evidence>
<reference evidence="2 3" key="1">
    <citation type="submission" date="2017-08" db="EMBL/GenBank/DDBJ databases">
        <title>Infants hospitalized years apart are colonized by the same room-sourced microbial strains.</title>
        <authorList>
            <person name="Brooks B."/>
            <person name="Olm M.R."/>
            <person name="Firek B.A."/>
            <person name="Baker R."/>
            <person name="Thomas B.C."/>
            <person name="Morowitz M.J."/>
            <person name="Banfield J.F."/>
        </authorList>
    </citation>
    <scope>NUCLEOTIDE SEQUENCE [LARGE SCALE GENOMIC DNA]</scope>
    <source>
        <strain evidence="2">S2_003_000_R2_4</strain>
    </source>
</reference>
<dbReference type="Proteomes" id="UP000249393">
    <property type="component" value="Unassembled WGS sequence"/>
</dbReference>
<keyword evidence="1" id="KW-0812">Transmembrane</keyword>
<accession>A0A2W5XHB2</accession>
<keyword evidence="1" id="KW-0472">Membrane</keyword>
<organism evidence="2 3">
    <name type="scientific">Caulobacter segnis</name>
    <dbReference type="NCBI Taxonomy" id="88688"/>
    <lineage>
        <taxon>Bacteria</taxon>
        <taxon>Pseudomonadati</taxon>
        <taxon>Pseudomonadota</taxon>
        <taxon>Alphaproteobacteria</taxon>
        <taxon>Caulobacterales</taxon>
        <taxon>Caulobacteraceae</taxon>
        <taxon>Caulobacter</taxon>
    </lineage>
</organism>
<feature type="transmembrane region" description="Helical" evidence="1">
    <location>
        <begin position="111"/>
        <end position="132"/>
    </location>
</feature>
<feature type="transmembrane region" description="Helical" evidence="1">
    <location>
        <begin position="58"/>
        <end position="76"/>
    </location>
</feature>
<protein>
    <submittedName>
        <fullName evidence="2">Uncharacterized protein</fullName>
    </submittedName>
</protein>
<gene>
    <name evidence="2" type="ORF">DI526_00050</name>
</gene>
<dbReference type="EMBL" id="QFQZ01000001">
    <property type="protein sequence ID" value="PZR37331.1"/>
    <property type="molecule type" value="Genomic_DNA"/>
</dbReference>
<evidence type="ECO:0000313" key="2">
    <source>
        <dbReference type="EMBL" id="PZR37331.1"/>
    </source>
</evidence>
<dbReference type="AlphaFoldDB" id="A0A2W5XHB2"/>
<feature type="transmembrane region" description="Helical" evidence="1">
    <location>
        <begin position="31"/>
        <end position="51"/>
    </location>
</feature>
<evidence type="ECO:0000256" key="1">
    <source>
        <dbReference type="SAM" id="Phobius"/>
    </source>
</evidence>
<name>A0A2W5XHB2_9CAUL</name>
<keyword evidence="1" id="KW-1133">Transmembrane helix</keyword>
<comment type="caution">
    <text evidence="2">The sequence shown here is derived from an EMBL/GenBank/DDBJ whole genome shotgun (WGS) entry which is preliminary data.</text>
</comment>
<dbReference type="RefSeq" id="WP_304272560.1">
    <property type="nucleotide sequence ID" value="NZ_QFQZ01000001.1"/>
</dbReference>
<proteinExistence type="predicted"/>
<sequence length="147" mass="16220">MFFHFFYQWASLLVLAATATAALWRGDWPERFGAGAMVAAWIATGVVYNSIQQRGAQAGPMVIDILLMLALLFVALRSDRWWPMWACAFQALNVVLHFAMLADAVLWRRAAWIASSCFSYLAMLALLCGALGRRRPPAAPDAASPLT</sequence>